<accession>A0A428RU24</accession>
<protein>
    <submittedName>
        <fullName evidence="2">Uncharacterized protein</fullName>
    </submittedName>
</protein>
<proteinExistence type="predicted"/>
<evidence type="ECO:0000313" key="3">
    <source>
        <dbReference type="Proteomes" id="UP000287144"/>
    </source>
</evidence>
<comment type="caution">
    <text evidence="2">The sequence shown here is derived from an EMBL/GenBank/DDBJ whole genome shotgun (WGS) entry which is preliminary data.</text>
</comment>
<gene>
    <name evidence="2" type="ORF">CEP52_017284</name>
</gene>
<name>A0A428RU24_9HYPO</name>
<dbReference type="Proteomes" id="UP000287144">
    <property type="component" value="Unassembled WGS sequence"/>
</dbReference>
<sequence length="92" mass="10326">MLCGEQVAAVCNHLRRNTPKHTTTTKEHVLPSETTAPVPARRDIDQTTIWEQAISETKERIAIVRVDSHSDGRTPLLIRRGHARRRLAGAQP</sequence>
<dbReference type="AlphaFoldDB" id="A0A428RU24"/>
<keyword evidence="3" id="KW-1185">Reference proteome</keyword>
<evidence type="ECO:0000256" key="1">
    <source>
        <dbReference type="SAM" id="MobiDB-lite"/>
    </source>
</evidence>
<dbReference type="EMBL" id="NKCK01000492">
    <property type="protein sequence ID" value="RSL81038.1"/>
    <property type="molecule type" value="Genomic_DNA"/>
</dbReference>
<reference evidence="2 3" key="1">
    <citation type="submission" date="2017-06" db="EMBL/GenBank/DDBJ databases">
        <title>Comparative genomic analysis of Ambrosia Fusariam Clade fungi.</title>
        <authorList>
            <person name="Stajich J.E."/>
            <person name="Carrillo J."/>
            <person name="Kijimoto T."/>
            <person name="Eskalen A."/>
            <person name="O'Donnell K."/>
            <person name="Kasson M."/>
        </authorList>
    </citation>
    <scope>NUCLEOTIDE SEQUENCE [LARGE SCALE GENOMIC DNA]</scope>
    <source>
        <strain evidence="2 3">NRRL62579</strain>
    </source>
</reference>
<evidence type="ECO:0000313" key="2">
    <source>
        <dbReference type="EMBL" id="RSL81038.1"/>
    </source>
</evidence>
<organism evidence="2 3">
    <name type="scientific">Fusarium oligoseptatum</name>
    <dbReference type="NCBI Taxonomy" id="2604345"/>
    <lineage>
        <taxon>Eukaryota</taxon>
        <taxon>Fungi</taxon>
        <taxon>Dikarya</taxon>
        <taxon>Ascomycota</taxon>
        <taxon>Pezizomycotina</taxon>
        <taxon>Sordariomycetes</taxon>
        <taxon>Hypocreomycetidae</taxon>
        <taxon>Hypocreales</taxon>
        <taxon>Nectriaceae</taxon>
        <taxon>Fusarium</taxon>
        <taxon>Fusarium solani species complex</taxon>
    </lineage>
</organism>
<feature type="region of interest" description="Disordered" evidence="1">
    <location>
        <begin position="18"/>
        <end position="39"/>
    </location>
</feature>